<dbReference type="EMBL" id="BAAANH010000004">
    <property type="protein sequence ID" value="GAA1761083.1"/>
    <property type="molecule type" value="Genomic_DNA"/>
</dbReference>
<protein>
    <submittedName>
        <fullName evidence="4">NAD(P)-binding domain-containing protein</fullName>
    </submittedName>
</protein>
<dbReference type="InterPro" id="IPR051265">
    <property type="entry name" value="HIBADH-related_NP60_sf"/>
</dbReference>
<dbReference type="InterPro" id="IPR013328">
    <property type="entry name" value="6PGD_dom2"/>
</dbReference>
<dbReference type="PIRSF" id="PIRSF000103">
    <property type="entry name" value="HIBADH"/>
    <property type="match status" value="1"/>
</dbReference>
<evidence type="ECO:0000259" key="3">
    <source>
        <dbReference type="Pfam" id="PF03446"/>
    </source>
</evidence>
<dbReference type="Pfam" id="PF03446">
    <property type="entry name" value="NAD_binding_2"/>
    <property type="match status" value="1"/>
</dbReference>
<evidence type="ECO:0000313" key="5">
    <source>
        <dbReference type="Proteomes" id="UP001500506"/>
    </source>
</evidence>
<organism evidence="4 5">
    <name type="scientific">Agromyces humatus</name>
    <dbReference type="NCBI Taxonomy" id="279573"/>
    <lineage>
        <taxon>Bacteria</taxon>
        <taxon>Bacillati</taxon>
        <taxon>Actinomycetota</taxon>
        <taxon>Actinomycetes</taxon>
        <taxon>Micrococcales</taxon>
        <taxon>Microbacteriaceae</taxon>
        <taxon>Agromyces</taxon>
    </lineage>
</organism>
<keyword evidence="2" id="KW-0560">Oxidoreductase</keyword>
<name>A0ABN2KP26_9MICO</name>
<dbReference type="PANTHER" id="PTHR43580:SF2">
    <property type="entry name" value="CYTOKINE-LIKE NUCLEAR FACTOR N-PAC"/>
    <property type="match status" value="1"/>
</dbReference>
<feature type="domain" description="6-phosphogluconate dehydrogenase NADP-binding" evidence="3">
    <location>
        <begin position="1"/>
        <end position="143"/>
    </location>
</feature>
<sequence length="287" mass="30067">MGGALAGAFAVSGAEVTIWNRTREKAEALSGPRIRVAESVAETLSSSPLTIVSVADHELARNLVDGAGVDLRGKVVASTSAVTLDQAEAIDAVVSTAGGQYLDLAILGGASEVRSGAGVFLVSGDRAAYAAHREWFERIGTATYVDDVPGAAYVSGNAVIIGYLPMVVSLLQGLRICEQHEFSSEWFKGAVLEFYTRQIRLLLDLLAETPDPSAAEVEGSVDVMRDWAAELAALLRGMGLDSGMYDALHRLFAAASTAGHGDDAWTRIAEHSATRTGGSSPTNSGRE</sequence>
<reference evidence="4 5" key="1">
    <citation type="journal article" date="2019" name="Int. J. Syst. Evol. Microbiol.">
        <title>The Global Catalogue of Microorganisms (GCM) 10K type strain sequencing project: providing services to taxonomists for standard genome sequencing and annotation.</title>
        <authorList>
            <consortium name="The Broad Institute Genomics Platform"/>
            <consortium name="The Broad Institute Genome Sequencing Center for Infectious Disease"/>
            <person name="Wu L."/>
            <person name="Ma J."/>
        </authorList>
    </citation>
    <scope>NUCLEOTIDE SEQUENCE [LARGE SCALE GENOMIC DNA]</scope>
    <source>
        <strain evidence="4 5">JCM 14319</strain>
    </source>
</reference>
<accession>A0ABN2KP26</accession>
<comment type="similarity">
    <text evidence="1">Belongs to the HIBADH-related family.</text>
</comment>
<dbReference type="InterPro" id="IPR036291">
    <property type="entry name" value="NAD(P)-bd_dom_sf"/>
</dbReference>
<gene>
    <name evidence="4" type="ORF">GCM10009747_20220</name>
</gene>
<keyword evidence="5" id="KW-1185">Reference proteome</keyword>
<evidence type="ECO:0000313" key="4">
    <source>
        <dbReference type="EMBL" id="GAA1761083.1"/>
    </source>
</evidence>
<evidence type="ECO:0000256" key="2">
    <source>
        <dbReference type="ARBA" id="ARBA00023002"/>
    </source>
</evidence>
<dbReference type="InterPro" id="IPR006115">
    <property type="entry name" value="6PGDH_NADP-bd"/>
</dbReference>
<proteinExistence type="inferred from homology"/>
<dbReference type="SUPFAM" id="SSF51735">
    <property type="entry name" value="NAD(P)-binding Rossmann-fold domains"/>
    <property type="match status" value="1"/>
</dbReference>
<evidence type="ECO:0000256" key="1">
    <source>
        <dbReference type="ARBA" id="ARBA00009080"/>
    </source>
</evidence>
<comment type="caution">
    <text evidence="4">The sequence shown here is derived from an EMBL/GenBank/DDBJ whole genome shotgun (WGS) entry which is preliminary data.</text>
</comment>
<dbReference type="Gene3D" id="3.40.50.720">
    <property type="entry name" value="NAD(P)-binding Rossmann-like Domain"/>
    <property type="match status" value="1"/>
</dbReference>
<dbReference type="Gene3D" id="1.10.1040.10">
    <property type="entry name" value="N-(1-d-carboxylethyl)-l-norvaline Dehydrogenase, domain 2"/>
    <property type="match status" value="1"/>
</dbReference>
<dbReference type="PANTHER" id="PTHR43580">
    <property type="entry name" value="OXIDOREDUCTASE GLYR1-RELATED"/>
    <property type="match status" value="1"/>
</dbReference>
<dbReference type="Proteomes" id="UP001500506">
    <property type="component" value="Unassembled WGS sequence"/>
</dbReference>
<dbReference type="InterPro" id="IPR015815">
    <property type="entry name" value="HIBADH-related"/>
</dbReference>